<dbReference type="SUPFAM" id="SSF63825">
    <property type="entry name" value="YWTD domain"/>
    <property type="match status" value="1"/>
</dbReference>
<evidence type="ECO:0008006" key="5">
    <source>
        <dbReference type="Google" id="ProtNLM"/>
    </source>
</evidence>
<dbReference type="Pfam" id="PF01345">
    <property type="entry name" value="DUF11"/>
    <property type="match status" value="1"/>
</dbReference>
<dbReference type="InterPro" id="IPR055371">
    <property type="entry name" value="SpaA_PFL_dom_4"/>
</dbReference>
<dbReference type="RefSeq" id="WP_380083171.1">
    <property type="nucleotide sequence ID" value="NZ_JBHSWD010000001.1"/>
</dbReference>
<evidence type="ECO:0000259" key="2">
    <source>
        <dbReference type="Pfam" id="PF24514"/>
    </source>
</evidence>
<feature type="domain" description="SpaA-like prealbumin fold" evidence="2">
    <location>
        <begin position="304"/>
        <end position="407"/>
    </location>
</feature>
<organism evidence="3 4">
    <name type="scientific">Deinococcus lacus</name>
    <dbReference type="NCBI Taxonomy" id="392561"/>
    <lineage>
        <taxon>Bacteria</taxon>
        <taxon>Thermotogati</taxon>
        <taxon>Deinococcota</taxon>
        <taxon>Deinococci</taxon>
        <taxon>Deinococcales</taxon>
        <taxon>Deinococcaceae</taxon>
        <taxon>Deinococcus</taxon>
    </lineage>
</organism>
<evidence type="ECO:0000259" key="1">
    <source>
        <dbReference type="Pfam" id="PF01345"/>
    </source>
</evidence>
<reference evidence="4" key="1">
    <citation type="journal article" date="2019" name="Int. J. Syst. Evol. Microbiol.">
        <title>The Global Catalogue of Microorganisms (GCM) 10K type strain sequencing project: providing services to taxonomists for standard genome sequencing and annotation.</title>
        <authorList>
            <consortium name="The Broad Institute Genomics Platform"/>
            <consortium name="The Broad Institute Genome Sequencing Center for Infectious Disease"/>
            <person name="Wu L."/>
            <person name="Ma J."/>
        </authorList>
    </citation>
    <scope>NUCLEOTIDE SEQUENCE [LARGE SCALE GENOMIC DNA]</scope>
    <source>
        <strain evidence="4">CGMCC 1.15772</strain>
    </source>
</reference>
<dbReference type="PANTHER" id="PTHR34819:SF3">
    <property type="entry name" value="CELL SURFACE PROTEIN"/>
    <property type="match status" value="1"/>
</dbReference>
<feature type="domain" description="DUF11" evidence="1">
    <location>
        <begin position="445"/>
        <end position="538"/>
    </location>
</feature>
<accession>A0ABW1YDI7</accession>
<dbReference type="InterPro" id="IPR001434">
    <property type="entry name" value="OmcB-like_DUF11"/>
</dbReference>
<dbReference type="InterPro" id="IPR047589">
    <property type="entry name" value="DUF11_rpt"/>
</dbReference>
<evidence type="ECO:0000313" key="4">
    <source>
        <dbReference type="Proteomes" id="UP001596297"/>
    </source>
</evidence>
<evidence type="ECO:0000313" key="3">
    <source>
        <dbReference type="EMBL" id="MFC6592161.1"/>
    </source>
</evidence>
<dbReference type="EMBL" id="JBHSWD010000001">
    <property type="protein sequence ID" value="MFC6592161.1"/>
    <property type="molecule type" value="Genomic_DNA"/>
</dbReference>
<name>A0ABW1YDI7_9DEIO</name>
<comment type="caution">
    <text evidence="3">The sequence shown here is derived from an EMBL/GenBank/DDBJ whole genome shotgun (WGS) entry which is preliminary data.</text>
</comment>
<dbReference type="Proteomes" id="UP001596297">
    <property type="component" value="Unassembled WGS sequence"/>
</dbReference>
<dbReference type="PANTHER" id="PTHR34819">
    <property type="entry name" value="LARGE CYSTEINE-RICH PERIPLASMIC PROTEIN OMCB"/>
    <property type="match status" value="1"/>
</dbReference>
<dbReference type="InterPro" id="IPR051172">
    <property type="entry name" value="Chlamydia_OmcB"/>
</dbReference>
<dbReference type="NCBIfam" id="TIGR01451">
    <property type="entry name" value="B_ant_repeat"/>
    <property type="match status" value="2"/>
</dbReference>
<dbReference type="Pfam" id="PF24514">
    <property type="entry name" value="SpaA_4"/>
    <property type="match status" value="1"/>
</dbReference>
<gene>
    <name evidence="3" type="ORF">ACFP81_09230</name>
</gene>
<proteinExistence type="predicted"/>
<protein>
    <recommendedName>
        <fullName evidence="5">DUF11 domain-containing protein</fullName>
    </recommendedName>
</protein>
<sequence>MQKHISPVLSLKRRPSLAYLLPYVFLTLFSPAYSATPNPAACVEDGRLWYNHENSLYSHILQANTNQAQGSTGGVLGDIAWGADGRLYGVAFNPFGPVPTVNGVLYTLNPLANTFSTKSISFPLPTFDFNGLGGLPNGNLVVGSAGELEPPNEASSTLYKLDPDLTTPQAVPIIVLRDPAGNLVKSAGDTVYTQGNIYSVMFSPLAAKTYLFKIPVDQNYEPVGTYTSVEILSGGNSISSSRIWGMALYRGNLYAIDGGNQANNIYRLNTSTGQLIPTGETYSLAGPYGLTARPEPWGGYCPTITLRKTTQGGTGTFNFTGTNSLTPRTLTTTTPGVPVAALPSTIAALNQPTVISESLPTGWKLSSVDCRDVAGNAVAVPVTATGFTIAAGTITDSNALTCTVLNQTVPALGIDKTVNRDYVTVTAEPERQGAEPLEPAEYDPQELTYTVVVTNNGLAPATGVVVNDLLPEGLTYLSASGPQGAFLDAAGSGGRTVQVTLPDLAVGASQTVLIRAALAPTANVNQPVYSNTASTRAAEVPAEIQSQPARTDTVYSKVFKQVQNLGRSPGPDVPQVPGTWSNLAQGQPGEVLEYCIDFVNYGTTPLRGYAVTDVLSANTRYLEGSAVVRGGSAQAPGAVLSGAAVSFDSASARLTVQGLSLGAPGNAEGEPSNGAVCFRAIIN</sequence>
<keyword evidence="4" id="KW-1185">Reference proteome</keyword>